<feature type="binding site" evidence="1">
    <location>
        <position position="234"/>
    </location>
    <ligand>
        <name>ATP</name>
        <dbReference type="ChEBI" id="CHEBI:30616"/>
    </ligand>
</feature>
<dbReference type="PIRSF" id="PIRSF038925">
    <property type="entry name" value="AMP-prot_trans"/>
    <property type="match status" value="1"/>
</dbReference>
<feature type="binding site" evidence="1">
    <location>
        <begin position="197"/>
        <end position="203"/>
    </location>
    <ligand>
        <name>ATP</name>
        <dbReference type="ChEBI" id="CHEBI:30616"/>
    </ligand>
</feature>
<organism evidence="5 6">
    <name type="scientific">Roseivirga spongicola</name>
    <dbReference type="NCBI Taxonomy" id="333140"/>
    <lineage>
        <taxon>Bacteria</taxon>
        <taxon>Pseudomonadati</taxon>
        <taxon>Bacteroidota</taxon>
        <taxon>Cytophagia</taxon>
        <taxon>Cytophagales</taxon>
        <taxon>Roseivirgaceae</taxon>
        <taxon>Roseivirga</taxon>
    </lineage>
</organism>
<feature type="binding site" evidence="3">
    <location>
        <begin position="196"/>
        <end position="203"/>
    </location>
    <ligand>
        <name>ATP</name>
        <dbReference type="ChEBI" id="CHEBI:30616"/>
    </ligand>
</feature>
<feature type="binding site" evidence="3">
    <location>
        <begin position="234"/>
        <end position="235"/>
    </location>
    <ligand>
        <name>ATP</name>
        <dbReference type="ChEBI" id="CHEBI:30616"/>
    </ligand>
</feature>
<reference evidence="5 6" key="1">
    <citation type="submission" date="2016-01" db="EMBL/GenBank/DDBJ databases">
        <title>Genome sequencing of Roseivirga spongicola UST030701-084.</title>
        <authorList>
            <person name="Selvaratnam C."/>
            <person name="Thevarajoo S."/>
            <person name="Goh K.M."/>
            <person name="Ee R."/>
            <person name="Chan K.-G."/>
            <person name="Chong C.S."/>
        </authorList>
    </citation>
    <scope>NUCLEOTIDE SEQUENCE [LARGE SCALE GENOMIC DNA]</scope>
    <source>
        <strain evidence="5 6">UST030701-084</strain>
    </source>
</reference>
<proteinExistence type="predicted"/>
<evidence type="ECO:0000256" key="2">
    <source>
        <dbReference type="PIRSR" id="PIRSR640198-1"/>
    </source>
</evidence>
<dbReference type="Gene3D" id="1.10.3290.10">
    <property type="entry name" value="Fido-like domain"/>
    <property type="match status" value="1"/>
</dbReference>
<dbReference type="Pfam" id="PF21248">
    <property type="entry name" value="SoFic-like_C"/>
    <property type="match status" value="1"/>
</dbReference>
<evidence type="ECO:0000313" key="6">
    <source>
        <dbReference type="Proteomes" id="UP000075606"/>
    </source>
</evidence>
<dbReference type="PANTHER" id="PTHR13504:SF35">
    <property type="entry name" value="PROTEIN ADENYLYLTRANSFERASE SOFIC"/>
    <property type="match status" value="1"/>
</dbReference>
<evidence type="ECO:0000313" key="5">
    <source>
        <dbReference type="EMBL" id="KYG77932.1"/>
    </source>
</evidence>
<protein>
    <submittedName>
        <fullName evidence="5">Addiction module protein</fullName>
    </submittedName>
</protein>
<evidence type="ECO:0000256" key="3">
    <source>
        <dbReference type="PIRSR" id="PIRSR640198-2"/>
    </source>
</evidence>
<sequence>MNLPFLPPNVPLERIETRKVLKLLTEARASLAELKGAASTIPNEQILIDTLSLQEAKDSSAIENIVTTHDELYRSEVDKEDFASASAKEVHRYAEALKYGFDTIRRDRILTTNSILKIQEIIEGNSAGVRKVPGTVLKNDLTGEVVYTPPQDFQTIQELLSNLEKFINNDLAYDADPLVRMAIIHHQFESIHPFFDGNGRTGRIINILYLINEGLLNLPVLYLSRYIIKNRPEYYELLQSTRVSNEWEPWVIFMLKAVEETSKETVILIKAIKSLMLSTKKRIREEQSGIYSQDLINNLFRHPYTKIDRLQKDLHISRITSTRYLNILTEMGILNKQKLGRSNYYVNIELFKLLSEGVK</sequence>
<dbReference type="STRING" id="333140.AWW68_03960"/>
<accession>A0A150XGV4</accession>
<gene>
    <name evidence="5" type="ORF">AWW68_03960</name>
</gene>
<dbReference type="InterPro" id="IPR003812">
    <property type="entry name" value="Fido"/>
</dbReference>
<evidence type="ECO:0000256" key="1">
    <source>
        <dbReference type="PIRSR" id="PIRSR038925-1"/>
    </source>
</evidence>
<dbReference type="InterPro" id="IPR040198">
    <property type="entry name" value="Fido_containing"/>
</dbReference>
<dbReference type="SUPFAM" id="SSF140931">
    <property type="entry name" value="Fic-like"/>
    <property type="match status" value="1"/>
</dbReference>
<dbReference type="GO" id="GO:0005524">
    <property type="term" value="F:ATP binding"/>
    <property type="evidence" value="ECO:0007669"/>
    <property type="project" value="UniProtKB-KW"/>
</dbReference>
<keyword evidence="1" id="KW-0547">Nucleotide-binding</keyword>
<dbReference type="EMBL" id="LRPC01000001">
    <property type="protein sequence ID" value="KYG77932.1"/>
    <property type="molecule type" value="Genomic_DNA"/>
</dbReference>
<dbReference type="Proteomes" id="UP000075606">
    <property type="component" value="Unassembled WGS sequence"/>
</dbReference>
<keyword evidence="1" id="KW-0067">ATP-binding</keyword>
<dbReference type="InterPro" id="IPR025758">
    <property type="entry name" value="Fic/DOC_N"/>
</dbReference>
<feature type="domain" description="Fido" evidence="4">
    <location>
        <begin position="110"/>
        <end position="256"/>
    </location>
</feature>
<dbReference type="PANTHER" id="PTHR13504">
    <property type="entry name" value="FIDO DOMAIN-CONTAINING PROTEIN DDB_G0283145"/>
    <property type="match status" value="1"/>
</dbReference>
<dbReference type="OrthoDB" id="9814400at2"/>
<dbReference type="Pfam" id="PF02661">
    <property type="entry name" value="Fic"/>
    <property type="match status" value="1"/>
</dbReference>
<dbReference type="AlphaFoldDB" id="A0A150XGV4"/>
<feature type="binding site" evidence="1">
    <location>
        <position position="63"/>
    </location>
    <ligand>
        <name>ATP</name>
        <dbReference type="ChEBI" id="CHEBI:30616"/>
    </ligand>
</feature>
<dbReference type="Pfam" id="PF13784">
    <property type="entry name" value="Fic_N"/>
    <property type="match status" value="1"/>
</dbReference>
<dbReference type="PROSITE" id="PS51459">
    <property type="entry name" value="FIDO"/>
    <property type="match status" value="1"/>
</dbReference>
<feature type="active site" evidence="2">
    <location>
        <position position="192"/>
    </location>
</feature>
<dbReference type="InterPro" id="IPR026287">
    <property type="entry name" value="SoFic-like"/>
</dbReference>
<name>A0A150XGV4_9BACT</name>
<keyword evidence="6" id="KW-1185">Reference proteome</keyword>
<comment type="caution">
    <text evidence="5">The sequence shown here is derived from an EMBL/GenBank/DDBJ whole genome shotgun (WGS) entry which is preliminary data.</text>
</comment>
<evidence type="ECO:0000259" key="4">
    <source>
        <dbReference type="PROSITE" id="PS51459"/>
    </source>
</evidence>
<feature type="binding site" evidence="1">
    <location>
        <position position="192"/>
    </location>
    <ligand>
        <name>ATP</name>
        <dbReference type="ChEBI" id="CHEBI:30616"/>
    </ligand>
</feature>
<dbReference type="InterPro" id="IPR036597">
    <property type="entry name" value="Fido-like_dom_sf"/>
</dbReference>
<dbReference type="InterPro" id="IPR048770">
    <property type="entry name" value="SoFic-like_C"/>
</dbReference>